<dbReference type="RefSeq" id="WP_164508702.1">
    <property type="nucleotide sequence ID" value="NZ_JBHSSK010000021.1"/>
</dbReference>
<evidence type="ECO:0000313" key="5">
    <source>
        <dbReference type="Proteomes" id="UP001596254"/>
    </source>
</evidence>
<gene>
    <name evidence="4" type="ORF">ACFP1G_07235</name>
</gene>
<dbReference type="EMBL" id="JBHSSK010000021">
    <property type="protein sequence ID" value="MFC6207270.1"/>
    <property type="molecule type" value="Genomic_DNA"/>
</dbReference>
<dbReference type="PROSITE" id="PS50977">
    <property type="entry name" value="HTH_TETR_2"/>
    <property type="match status" value="1"/>
</dbReference>
<dbReference type="Gene3D" id="1.10.357.10">
    <property type="entry name" value="Tetracycline Repressor, domain 2"/>
    <property type="match status" value="1"/>
</dbReference>
<evidence type="ECO:0000256" key="1">
    <source>
        <dbReference type="ARBA" id="ARBA00023125"/>
    </source>
</evidence>
<keyword evidence="1 2" id="KW-0238">DNA-binding</keyword>
<dbReference type="PANTHER" id="PTHR43479:SF11">
    <property type="entry name" value="ACREF_ENVCD OPERON REPRESSOR-RELATED"/>
    <property type="match status" value="1"/>
</dbReference>
<keyword evidence="5" id="KW-1185">Reference proteome</keyword>
<dbReference type="PRINTS" id="PR00455">
    <property type="entry name" value="HTHTETR"/>
</dbReference>
<evidence type="ECO:0000259" key="3">
    <source>
        <dbReference type="PROSITE" id="PS50977"/>
    </source>
</evidence>
<reference evidence="5" key="1">
    <citation type="journal article" date="2019" name="Int. J. Syst. Evol. Microbiol.">
        <title>The Global Catalogue of Microorganisms (GCM) 10K type strain sequencing project: providing services to taxonomists for standard genome sequencing and annotation.</title>
        <authorList>
            <consortium name="The Broad Institute Genomics Platform"/>
            <consortium name="The Broad Institute Genome Sequencing Center for Infectious Disease"/>
            <person name="Wu L."/>
            <person name="Ma J."/>
        </authorList>
    </citation>
    <scope>NUCLEOTIDE SEQUENCE [LARGE SCALE GENOMIC DNA]</scope>
    <source>
        <strain evidence="5">CCM 8905</strain>
    </source>
</reference>
<proteinExistence type="predicted"/>
<dbReference type="PANTHER" id="PTHR43479">
    <property type="entry name" value="ACREF/ENVCD OPERON REPRESSOR-RELATED"/>
    <property type="match status" value="1"/>
</dbReference>
<comment type="caution">
    <text evidence="4">The sequence shown here is derived from an EMBL/GenBank/DDBJ whole genome shotgun (WGS) entry which is preliminary data.</text>
</comment>
<dbReference type="InterPro" id="IPR009057">
    <property type="entry name" value="Homeodomain-like_sf"/>
</dbReference>
<name>A0ABW1SSV8_9LACO</name>
<organism evidence="4 5">
    <name type="scientific">Levilactobacillus tongjiangensis</name>
    <dbReference type="NCBI Taxonomy" id="2486023"/>
    <lineage>
        <taxon>Bacteria</taxon>
        <taxon>Bacillati</taxon>
        <taxon>Bacillota</taxon>
        <taxon>Bacilli</taxon>
        <taxon>Lactobacillales</taxon>
        <taxon>Lactobacillaceae</taxon>
        <taxon>Levilactobacillus</taxon>
    </lineage>
</organism>
<accession>A0ABW1SSV8</accession>
<evidence type="ECO:0000256" key="2">
    <source>
        <dbReference type="PROSITE-ProRule" id="PRU00335"/>
    </source>
</evidence>
<dbReference type="InterPro" id="IPR001647">
    <property type="entry name" value="HTH_TetR"/>
</dbReference>
<protein>
    <submittedName>
        <fullName evidence="4">TetR/AcrR family transcriptional regulator</fullName>
    </submittedName>
</protein>
<dbReference type="SUPFAM" id="SSF46689">
    <property type="entry name" value="Homeodomain-like"/>
    <property type="match status" value="1"/>
</dbReference>
<dbReference type="Proteomes" id="UP001596254">
    <property type="component" value="Unassembled WGS sequence"/>
</dbReference>
<dbReference type="Pfam" id="PF00440">
    <property type="entry name" value="TetR_N"/>
    <property type="match status" value="1"/>
</dbReference>
<feature type="domain" description="HTH tetR-type" evidence="3">
    <location>
        <begin position="2"/>
        <end position="62"/>
    </location>
</feature>
<sequence>MEPKQQRLFTAAHDLFISQGFKHTSIADIAQLANVAVGTFYNFYDSKADIFVQVYNHENEQIKTEIMNRLDLNAQPADLVHTVVEQIFQLSDGNQILQEWFNNAKLNALIAQTNQNAVEESLVYATLMRLIDRWLERGLIKDGLTKDRIISLFNALTVVDFHQSEIQTDDYYQLLNDLIDGILSVILK</sequence>
<evidence type="ECO:0000313" key="4">
    <source>
        <dbReference type="EMBL" id="MFC6207270.1"/>
    </source>
</evidence>
<feature type="DNA-binding region" description="H-T-H motif" evidence="2">
    <location>
        <begin position="25"/>
        <end position="44"/>
    </location>
</feature>
<dbReference type="InterPro" id="IPR050624">
    <property type="entry name" value="HTH-type_Tx_Regulator"/>
</dbReference>